<gene>
    <name evidence="2" type="ORF">HMPREF0022_02673</name>
</gene>
<reference evidence="2 3" key="1">
    <citation type="submission" date="2011-04" db="EMBL/GenBank/DDBJ databases">
        <authorList>
            <person name="Weinstock G."/>
            <person name="Sodergren E."/>
            <person name="Clifton S."/>
            <person name="Fulton L."/>
            <person name="Fulton B."/>
            <person name="Courtney L."/>
            <person name="Fronick C."/>
            <person name="Harrison M."/>
            <person name="Strong C."/>
            <person name="Farmer C."/>
            <person name="Delahaunty K."/>
            <person name="Markovic C."/>
            <person name="Hall O."/>
            <person name="Minx P."/>
            <person name="Tomlinson C."/>
            <person name="Mitreva M."/>
            <person name="Hou S."/>
            <person name="Chen J."/>
            <person name="Wollam A."/>
            <person name="Pepin K.H."/>
            <person name="Johnson M."/>
            <person name="Bhonagiri V."/>
            <person name="Zhang X."/>
            <person name="Suruliraj S."/>
            <person name="Warren W."/>
            <person name="Chinwalla A."/>
            <person name="Mardis E.R."/>
            <person name="Wilson R.K."/>
        </authorList>
    </citation>
    <scope>NUCLEOTIDE SEQUENCE [LARGE SCALE GENOMIC DNA]</scope>
    <source>
        <strain evidence="2 3">6014059</strain>
    </source>
</reference>
<keyword evidence="1" id="KW-0812">Transmembrane</keyword>
<name>A0A828ST16_ACIBA</name>
<dbReference type="AlphaFoldDB" id="A0A828ST16"/>
<feature type="transmembrane region" description="Helical" evidence="1">
    <location>
        <begin position="7"/>
        <end position="29"/>
    </location>
</feature>
<organism evidence="2 3">
    <name type="scientific">Acinetobacter baumannii 6014059</name>
    <dbReference type="NCBI Taxonomy" id="525242"/>
    <lineage>
        <taxon>Bacteria</taxon>
        <taxon>Pseudomonadati</taxon>
        <taxon>Pseudomonadota</taxon>
        <taxon>Gammaproteobacteria</taxon>
        <taxon>Moraxellales</taxon>
        <taxon>Moraxellaceae</taxon>
        <taxon>Acinetobacter</taxon>
        <taxon>Acinetobacter calcoaceticus/baumannii complex</taxon>
    </lineage>
</organism>
<accession>A0A828ST16</accession>
<feature type="transmembrane region" description="Helical" evidence="1">
    <location>
        <begin position="256"/>
        <end position="283"/>
    </location>
</feature>
<feature type="transmembrane region" description="Helical" evidence="1">
    <location>
        <begin position="83"/>
        <end position="101"/>
    </location>
</feature>
<keyword evidence="1" id="KW-0472">Membrane</keyword>
<proteinExistence type="predicted"/>
<keyword evidence="1" id="KW-1133">Transmembrane helix</keyword>
<feature type="transmembrane region" description="Helical" evidence="1">
    <location>
        <begin position="113"/>
        <end position="146"/>
    </location>
</feature>
<feature type="transmembrane region" description="Helical" evidence="1">
    <location>
        <begin position="289"/>
        <end position="310"/>
    </location>
</feature>
<evidence type="ECO:0000256" key="1">
    <source>
        <dbReference type="SAM" id="Phobius"/>
    </source>
</evidence>
<feature type="transmembrane region" description="Helical" evidence="1">
    <location>
        <begin position="225"/>
        <end position="244"/>
    </location>
</feature>
<feature type="transmembrane region" description="Helical" evidence="1">
    <location>
        <begin position="152"/>
        <end position="173"/>
    </location>
</feature>
<feature type="transmembrane region" description="Helical" evidence="1">
    <location>
        <begin position="185"/>
        <end position="205"/>
    </location>
</feature>
<evidence type="ECO:0000313" key="3">
    <source>
        <dbReference type="Proteomes" id="UP000003204"/>
    </source>
</evidence>
<protein>
    <submittedName>
        <fullName evidence="2">Conserved domain protein</fullName>
    </submittedName>
</protein>
<sequence length="320" mass="37300">MLIKRPLFYATIYSLLVFIFSLYIVPLYIDGDQLHYRDFYKYCLYENLTPLQQFFCYEITLGTKEPGYFYISKIAYPYLDKDMYITLANTVLTFVMTLAIFKYYKIVWHRHVFLILILMNYYFIVMLTSAERLKFSFIFLALALLINSNKKIIMFGLALMTHVQTILLMAPYYIGQFFDKSESKFLKILMILGFMAVSGATFFVLQEHIESKFTSYSNSVDEDGLGIIGSIKTSVFIILAVATTRKLLPLICGLPLIVMAFFLGSDRIGMLAFILYAGVVIYYKRRMDVVLFIVMIYFVYKSSEFISNILEYGTGYHFIN</sequence>
<evidence type="ECO:0000313" key="2">
    <source>
        <dbReference type="EMBL" id="EGJ67645.1"/>
    </source>
</evidence>
<dbReference type="RefSeq" id="WP_000905902.1">
    <property type="nucleotide sequence ID" value="NZ_GL891924.1"/>
</dbReference>
<dbReference type="EMBL" id="ACYS02000141">
    <property type="protein sequence ID" value="EGJ67645.1"/>
    <property type="molecule type" value="Genomic_DNA"/>
</dbReference>
<dbReference type="Proteomes" id="UP000003204">
    <property type="component" value="Unassembled WGS sequence"/>
</dbReference>
<comment type="caution">
    <text evidence="2">The sequence shown here is derived from an EMBL/GenBank/DDBJ whole genome shotgun (WGS) entry which is preliminary data.</text>
</comment>